<keyword evidence="2" id="KW-0812">Transmembrane</keyword>
<feature type="compositionally biased region" description="Low complexity" evidence="1">
    <location>
        <begin position="84"/>
        <end position="96"/>
    </location>
</feature>
<keyword evidence="2" id="KW-1133">Transmembrane helix</keyword>
<proteinExistence type="predicted"/>
<reference evidence="3 4" key="1">
    <citation type="journal article" date="2011" name="Science">
        <title>The ecoresponsive genome of Daphnia pulex.</title>
        <authorList>
            <person name="Colbourne J.K."/>
            <person name="Pfrender M.E."/>
            <person name="Gilbert D."/>
            <person name="Thomas W.K."/>
            <person name="Tucker A."/>
            <person name="Oakley T.H."/>
            <person name="Tokishita S."/>
            <person name="Aerts A."/>
            <person name="Arnold G.J."/>
            <person name="Basu M.K."/>
            <person name="Bauer D.J."/>
            <person name="Caceres C.E."/>
            <person name="Carmel L."/>
            <person name="Casola C."/>
            <person name="Choi J.H."/>
            <person name="Detter J.C."/>
            <person name="Dong Q."/>
            <person name="Dusheyko S."/>
            <person name="Eads B.D."/>
            <person name="Frohlich T."/>
            <person name="Geiler-Samerotte K.A."/>
            <person name="Gerlach D."/>
            <person name="Hatcher P."/>
            <person name="Jogdeo S."/>
            <person name="Krijgsveld J."/>
            <person name="Kriventseva E.V."/>
            <person name="Kultz D."/>
            <person name="Laforsch C."/>
            <person name="Lindquist E."/>
            <person name="Lopez J."/>
            <person name="Manak J.R."/>
            <person name="Muller J."/>
            <person name="Pangilinan J."/>
            <person name="Patwardhan R.P."/>
            <person name="Pitluck S."/>
            <person name="Pritham E.J."/>
            <person name="Rechtsteiner A."/>
            <person name="Rho M."/>
            <person name="Rogozin I.B."/>
            <person name="Sakarya O."/>
            <person name="Salamov A."/>
            <person name="Schaack S."/>
            <person name="Shapiro H."/>
            <person name="Shiga Y."/>
            <person name="Skalitzky C."/>
            <person name="Smith Z."/>
            <person name="Souvorov A."/>
            <person name="Sung W."/>
            <person name="Tang Z."/>
            <person name="Tsuchiya D."/>
            <person name="Tu H."/>
            <person name="Vos H."/>
            <person name="Wang M."/>
            <person name="Wolf Y.I."/>
            <person name="Yamagata H."/>
            <person name="Yamada T."/>
            <person name="Ye Y."/>
            <person name="Shaw J.R."/>
            <person name="Andrews J."/>
            <person name="Crease T.J."/>
            <person name="Tang H."/>
            <person name="Lucas S.M."/>
            <person name="Robertson H.M."/>
            <person name="Bork P."/>
            <person name="Koonin E.V."/>
            <person name="Zdobnov E.M."/>
            <person name="Grigoriev I.V."/>
            <person name="Lynch M."/>
            <person name="Boore J.L."/>
        </authorList>
    </citation>
    <scope>NUCLEOTIDE SEQUENCE [LARGE SCALE GENOMIC DNA]</scope>
</reference>
<dbReference type="InParanoid" id="E9G1J2"/>
<evidence type="ECO:0000256" key="1">
    <source>
        <dbReference type="SAM" id="MobiDB-lite"/>
    </source>
</evidence>
<keyword evidence="4" id="KW-1185">Reference proteome</keyword>
<dbReference type="Proteomes" id="UP000000305">
    <property type="component" value="Unassembled WGS sequence"/>
</dbReference>
<sequence length="140" mass="15366">MCKAAIRGALSLSFLSIASSSSLHSRAELRPVRSHSEKSLIFLQTTHFFFSLLFVILKIKKFFSDRKYDPTELTERNSVHGRRPSSSSSTPSKSPRVLVTSTTNDTGVCLISDIAQVSVVPRECVCECTCVSAIALEGRP</sequence>
<protein>
    <submittedName>
        <fullName evidence="3">Uncharacterized protein</fullName>
    </submittedName>
</protein>
<organism evidence="3 4">
    <name type="scientific">Daphnia pulex</name>
    <name type="common">Water flea</name>
    <dbReference type="NCBI Taxonomy" id="6669"/>
    <lineage>
        <taxon>Eukaryota</taxon>
        <taxon>Metazoa</taxon>
        <taxon>Ecdysozoa</taxon>
        <taxon>Arthropoda</taxon>
        <taxon>Crustacea</taxon>
        <taxon>Branchiopoda</taxon>
        <taxon>Diplostraca</taxon>
        <taxon>Cladocera</taxon>
        <taxon>Anomopoda</taxon>
        <taxon>Daphniidae</taxon>
        <taxon>Daphnia</taxon>
    </lineage>
</organism>
<gene>
    <name evidence="3" type="ORF">DAPPUDRAFT_307747</name>
</gene>
<evidence type="ECO:0000313" key="4">
    <source>
        <dbReference type="Proteomes" id="UP000000305"/>
    </source>
</evidence>
<evidence type="ECO:0000313" key="3">
    <source>
        <dbReference type="EMBL" id="EFX86803.1"/>
    </source>
</evidence>
<evidence type="ECO:0000256" key="2">
    <source>
        <dbReference type="SAM" id="Phobius"/>
    </source>
</evidence>
<keyword evidence="2" id="KW-0472">Membrane</keyword>
<name>E9G1J2_DAPPU</name>
<feature type="region of interest" description="Disordered" evidence="1">
    <location>
        <begin position="73"/>
        <end position="98"/>
    </location>
</feature>
<dbReference type="AlphaFoldDB" id="E9G1J2"/>
<dbReference type="KEGG" id="dpx:DAPPUDRAFT_307747"/>
<feature type="transmembrane region" description="Helical" evidence="2">
    <location>
        <begin position="39"/>
        <end position="57"/>
    </location>
</feature>
<accession>E9G1J2</accession>
<dbReference type="EMBL" id="GL732529">
    <property type="protein sequence ID" value="EFX86803.1"/>
    <property type="molecule type" value="Genomic_DNA"/>
</dbReference>
<dbReference type="HOGENOM" id="CLU_1837132_0_0_1"/>